<dbReference type="STRING" id="1441469.A0A225B7P7"/>
<feature type="compositionally biased region" description="Basic and acidic residues" evidence="2">
    <location>
        <begin position="1"/>
        <end position="10"/>
    </location>
</feature>
<accession>A0A225B7P7</accession>
<evidence type="ECO:0000313" key="5">
    <source>
        <dbReference type="Proteomes" id="UP000214365"/>
    </source>
</evidence>
<dbReference type="Proteomes" id="UP000214365">
    <property type="component" value="Unassembled WGS sequence"/>
</dbReference>
<dbReference type="AlphaFoldDB" id="A0A225B7P7"/>
<dbReference type="PANTHER" id="PTHR22100:SF13">
    <property type="entry name" value="WINGS APART-LIKE PROTEIN HOMOLOG"/>
    <property type="match status" value="1"/>
</dbReference>
<comment type="similarity">
    <text evidence="1">Belongs to the WAPL family.</text>
</comment>
<feature type="compositionally biased region" description="Basic and acidic residues" evidence="2">
    <location>
        <begin position="178"/>
        <end position="199"/>
    </location>
</feature>
<feature type="compositionally biased region" description="Basic and acidic residues" evidence="2">
    <location>
        <begin position="35"/>
        <end position="64"/>
    </location>
</feature>
<feature type="compositionally biased region" description="Polar residues" evidence="2">
    <location>
        <begin position="201"/>
        <end position="215"/>
    </location>
</feature>
<sequence length="767" mass="85624">MDWTMPDRPRRLVTYGKLAHNRTERKPRLHTTQAQEEKHSNGRDRLPSLHESAEETATDRRTFVEPHGSASPSQRSRPSNRSPKRRKLSPKGDDEVSPISSPRPRTRRAAATQTTYGRKDSLRRSFSDIPDAKGRSNTRLSRSPDRFSDHAVSSNSRITPPRHTEAASHAAATPSRRRLVDSLRALDDQADSSHSDLDSPQRLSDTGVSRESTPIHTGYGDSQARDSQKESQLRQMAHEVADNAASPMSASPKITYSRQRSFLRNIDLQSDPSGDATADLYSLPIQSSTLDTTITEADQTENSRTVRSIHELRRAGVNARFQGLVDSVFEDIEDRSSSASTRRSGFVQLCEKFLDETFTQRFVETGAFERLTKCMPARGDLITILLSVYACALVLRLSHLPPTVYTGVWPKLIASAPTLLPLDDSTPKLITQRRHALSRINQAAIRDISLQFGRLSNLDEQESLRLSPRRLVLRSLHSTMRKVREKDIAETIPVEVITKLVDILLELAQQVTEHDISPDNFVVFESIISILETYTTSSDITGKAQQDVLMPLTNSSHLLSSLGKRSDPQDIQLLTLHLRLILNITNASPSLCENFATVELIHGLMMIVLSNYSMASDEFIDEKKDSLDTIILALGALINLTEVSEAARQNILNQKQGPESPLEQVISIFTSGLNTVSEADSVVQTHSNVAFGYLSILLCTLCIEREGYGVVKAALNGVGIERLLATVEEFLHYHRKVDEELHQSQSLKEFTSRLQRILNQVRAVDRA</sequence>
<organism evidence="4 5">
    <name type="scientific">Talaromyces atroroseus</name>
    <dbReference type="NCBI Taxonomy" id="1441469"/>
    <lineage>
        <taxon>Eukaryota</taxon>
        <taxon>Fungi</taxon>
        <taxon>Dikarya</taxon>
        <taxon>Ascomycota</taxon>
        <taxon>Pezizomycotina</taxon>
        <taxon>Eurotiomycetes</taxon>
        <taxon>Eurotiomycetidae</taxon>
        <taxon>Eurotiales</taxon>
        <taxon>Trichocomaceae</taxon>
        <taxon>Talaromyces</taxon>
        <taxon>Talaromyces sect. Trachyspermi</taxon>
    </lineage>
</organism>
<dbReference type="InterPro" id="IPR011989">
    <property type="entry name" value="ARM-like"/>
</dbReference>
<feature type="domain" description="Wings apart-like protein C-terminal" evidence="3">
    <location>
        <begin position="306"/>
        <end position="646"/>
    </location>
</feature>
<dbReference type="EMBL" id="LFMY01000003">
    <property type="protein sequence ID" value="OKL61957.1"/>
    <property type="molecule type" value="Genomic_DNA"/>
</dbReference>
<feature type="compositionally biased region" description="Low complexity" evidence="2">
    <location>
        <begin position="97"/>
        <end position="115"/>
    </location>
</feature>
<dbReference type="OrthoDB" id="5976022at2759"/>
<feature type="compositionally biased region" description="Basic and acidic residues" evidence="2">
    <location>
        <begin position="117"/>
        <end position="134"/>
    </location>
</feature>
<protein>
    <recommendedName>
        <fullName evidence="3">Wings apart-like protein C-terminal domain-containing protein</fullName>
    </recommendedName>
</protein>
<feature type="compositionally biased region" description="Basic and acidic residues" evidence="2">
    <location>
        <begin position="223"/>
        <end position="236"/>
    </location>
</feature>
<name>A0A225B7P7_TALAT</name>
<dbReference type="GeneID" id="31002422"/>
<gene>
    <name evidence="4" type="ORF">UA08_02667</name>
</gene>
<keyword evidence="5" id="KW-1185">Reference proteome</keyword>
<comment type="caution">
    <text evidence="4">The sequence shown here is derived from an EMBL/GenBank/DDBJ whole genome shotgun (WGS) entry which is preliminary data.</text>
</comment>
<feature type="region of interest" description="Disordered" evidence="2">
    <location>
        <begin position="1"/>
        <end position="236"/>
    </location>
</feature>
<evidence type="ECO:0000313" key="4">
    <source>
        <dbReference type="EMBL" id="OKL61957.1"/>
    </source>
</evidence>
<reference evidence="4 5" key="1">
    <citation type="submission" date="2015-06" db="EMBL/GenBank/DDBJ databases">
        <title>Talaromyces atroroseus IBT 11181 draft genome.</title>
        <authorList>
            <person name="Rasmussen K.B."/>
            <person name="Rasmussen S."/>
            <person name="Petersen B."/>
            <person name="Sicheritz-Ponten T."/>
            <person name="Mortensen U.H."/>
            <person name="Thrane U."/>
        </authorList>
    </citation>
    <scope>NUCLEOTIDE SEQUENCE [LARGE SCALE GENOMIC DNA]</scope>
    <source>
        <strain evidence="4 5">IBT 11181</strain>
    </source>
</reference>
<dbReference type="Pfam" id="PF07814">
    <property type="entry name" value="WAPL"/>
    <property type="match status" value="1"/>
</dbReference>
<dbReference type="InterPro" id="IPR022771">
    <property type="entry name" value="WAPL_C"/>
</dbReference>
<proteinExistence type="inferred from homology"/>
<evidence type="ECO:0000259" key="3">
    <source>
        <dbReference type="Pfam" id="PF07814"/>
    </source>
</evidence>
<evidence type="ECO:0000256" key="2">
    <source>
        <dbReference type="SAM" id="MobiDB-lite"/>
    </source>
</evidence>
<evidence type="ECO:0000256" key="1">
    <source>
        <dbReference type="ARBA" id="ARBA00006854"/>
    </source>
</evidence>
<dbReference type="RefSeq" id="XP_020122078.1">
    <property type="nucleotide sequence ID" value="XM_020264734.1"/>
</dbReference>
<dbReference type="PANTHER" id="PTHR22100">
    <property type="entry name" value="WINGS APART-LIKE PROTEIN HOMOLOG"/>
    <property type="match status" value="1"/>
</dbReference>
<dbReference type="InterPro" id="IPR039874">
    <property type="entry name" value="WAPL"/>
</dbReference>
<feature type="compositionally biased region" description="Low complexity" evidence="2">
    <location>
        <begin position="69"/>
        <end position="81"/>
    </location>
</feature>
<dbReference type="Gene3D" id="1.25.10.10">
    <property type="entry name" value="Leucine-rich Repeat Variant"/>
    <property type="match status" value="1"/>
</dbReference>